<dbReference type="Gene3D" id="3.30.300.20">
    <property type="match status" value="1"/>
</dbReference>
<proteinExistence type="predicted"/>
<dbReference type="Gene3D" id="3.30.1370.50">
    <property type="entry name" value="R3H-like domain"/>
    <property type="match status" value="1"/>
</dbReference>
<evidence type="ECO:0000313" key="3">
    <source>
        <dbReference type="EMBL" id="SVB20853.1"/>
    </source>
</evidence>
<evidence type="ECO:0000259" key="2">
    <source>
        <dbReference type="PROSITE" id="PS51061"/>
    </source>
</evidence>
<dbReference type="SMART" id="SM00393">
    <property type="entry name" value="R3H"/>
    <property type="match status" value="1"/>
</dbReference>
<feature type="compositionally biased region" description="Basic and acidic residues" evidence="1">
    <location>
        <begin position="108"/>
        <end position="120"/>
    </location>
</feature>
<dbReference type="InterPro" id="IPR001374">
    <property type="entry name" value="R3H_dom"/>
</dbReference>
<dbReference type="GO" id="GO:0003723">
    <property type="term" value="F:RNA binding"/>
    <property type="evidence" value="ECO:0007669"/>
    <property type="project" value="InterPro"/>
</dbReference>
<dbReference type="CDD" id="cd02414">
    <property type="entry name" value="KH-II_Jag"/>
    <property type="match status" value="1"/>
</dbReference>
<evidence type="ECO:0000256" key="1">
    <source>
        <dbReference type="SAM" id="MobiDB-lite"/>
    </source>
</evidence>
<feature type="compositionally biased region" description="Acidic residues" evidence="1">
    <location>
        <begin position="76"/>
        <end position="85"/>
    </location>
</feature>
<dbReference type="InterPro" id="IPR015946">
    <property type="entry name" value="KH_dom-like_a/b"/>
</dbReference>
<protein>
    <recommendedName>
        <fullName evidence="2">R3H domain-containing protein</fullName>
    </recommendedName>
</protein>
<dbReference type="PROSITE" id="PS51061">
    <property type="entry name" value="R3H"/>
    <property type="match status" value="1"/>
</dbReference>
<dbReference type="InterPro" id="IPR038008">
    <property type="entry name" value="Jag_KH"/>
</dbReference>
<feature type="region of interest" description="Disordered" evidence="1">
    <location>
        <begin position="302"/>
        <end position="327"/>
    </location>
</feature>
<dbReference type="InterPro" id="IPR034079">
    <property type="entry name" value="R3H_KhpB"/>
</dbReference>
<reference evidence="3" key="1">
    <citation type="submission" date="2018-05" db="EMBL/GenBank/DDBJ databases">
        <authorList>
            <person name="Lanie J.A."/>
            <person name="Ng W.-L."/>
            <person name="Kazmierczak K.M."/>
            <person name="Andrzejewski T.M."/>
            <person name="Davidsen T.M."/>
            <person name="Wayne K.J."/>
            <person name="Tettelin H."/>
            <person name="Glass J.I."/>
            <person name="Rusch D."/>
            <person name="Podicherti R."/>
            <person name="Tsui H.-C.T."/>
            <person name="Winkler M.E."/>
        </authorList>
    </citation>
    <scope>NUCLEOTIDE SEQUENCE</scope>
</reference>
<dbReference type="EMBL" id="UINC01032723">
    <property type="protein sequence ID" value="SVB20853.1"/>
    <property type="molecule type" value="Genomic_DNA"/>
</dbReference>
<organism evidence="3">
    <name type="scientific">marine metagenome</name>
    <dbReference type="NCBI Taxonomy" id="408172"/>
    <lineage>
        <taxon>unclassified sequences</taxon>
        <taxon>metagenomes</taxon>
        <taxon>ecological metagenomes</taxon>
    </lineage>
</organism>
<dbReference type="CDD" id="cd02644">
    <property type="entry name" value="R3H_jag"/>
    <property type="match status" value="1"/>
</dbReference>
<feature type="region of interest" description="Disordered" evidence="1">
    <location>
        <begin position="56"/>
        <end position="162"/>
    </location>
</feature>
<dbReference type="PANTHER" id="PTHR35800:SF1">
    <property type="entry name" value="RNA-BINDING PROTEIN KHPB"/>
    <property type="match status" value="1"/>
</dbReference>
<sequence length="327" mass="35510">MSKEIFQDVTVETALAQASDKFGVEVSHIEHVLISEKPDFWGGGEDTVTIEAWVPPEQDEEFAEAETNSEIQPESLADEDDEVEEPVVKTGHEESGNSDILVSPPEAIEEKPQPDSHETGGAEDSASINVADTEEDGRSGEPGVEQNQAQAPVASGSVTEESEVGTEVISSLLDQIFHDMEFSCTVEIEPQPDGFLATISGDDKEVLLEGNGRSLSALELLTNNAFRHKLPRGSKIRVDAGDFRSRRDEELSDLAFQVAHSAKESGQTQETQPLNPYERRLVHLALAEDAAVTTRSRGSGFLKNVQVIPQGNGRGNRSSGRGHRRRG</sequence>
<feature type="domain" description="R3H" evidence="2">
    <location>
        <begin position="245"/>
        <end position="311"/>
    </location>
</feature>
<dbReference type="InterPro" id="IPR036867">
    <property type="entry name" value="R3H_dom_sf"/>
</dbReference>
<dbReference type="InterPro" id="IPR039247">
    <property type="entry name" value="KhpB"/>
</dbReference>
<dbReference type="SUPFAM" id="SSF82708">
    <property type="entry name" value="R3H domain"/>
    <property type="match status" value="1"/>
</dbReference>
<name>A0A382C6A9_9ZZZZ</name>
<dbReference type="PANTHER" id="PTHR35800">
    <property type="entry name" value="PROTEIN JAG"/>
    <property type="match status" value="1"/>
</dbReference>
<feature type="compositionally biased region" description="Low complexity" evidence="1">
    <location>
        <begin position="153"/>
        <end position="162"/>
    </location>
</feature>
<feature type="compositionally biased region" description="Basic and acidic residues" evidence="1">
    <location>
        <begin position="86"/>
        <end position="95"/>
    </location>
</feature>
<accession>A0A382C6A9</accession>
<gene>
    <name evidence="3" type="ORF">METZ01_LOCUS173707</name>
</gene>
<dbReference type="Pfam" id="PF01424">
    <property type="entry name" value="R3H"/>
    <property type="match status" value="1"/>
</dbReference>
<dbReference type="AlphaFoldDB" id="A0A382C6A9"/>